<evidence type="ECO:0000313" key="10">
    <source>
        <dbReference type="EMBL" id="SUB17964.1"/>
    </source>
</evidence>
<dbReference type="Proteomes" id="UP000461948">
    <property type="component" value="Unassembled WGS sequence"/>
</dbReference>
<evidence type="ECO:0000313" key="11">
    <source>
        <dbReference type="Proteomes" id="UP000254640"/>
    </source>
</evidence>
<dbReference type="Gene3D" id="3.30.240.20">
    <property type="entry name" value="bsu07140 like domains"/>
    <property type="match status" value="1"/>
</dbReference>
<feature type="transmembrane region" description="Helical" evidence="7">
    <location>
        <begin position="53"/>
        <end position="72"/>
    </location>
</feature>
<dbReference type="AlphaFoldDB" id="A0A379AJ68"/>
<name>A0A379AJ68_ENTAG</name>
<evidence type="ECO:0000256" key="3">
    <source>
        <dbReference type="ARBA" id="ARBA00022475"/>
    </source>
</evidence>
<dbReference type="InterPro" id="IPR023090">
    <property type="entry name" value="UPF0702_alpha/beta_dom_sf"/>
</dbReference>
<feature type="transmembrane region" description="Helical" evidence="7">
    <location>
        <begin position="6"/>
        <end position="22"/>
    </location>
</feature>
<evidence type="ECO:0000313" key="12">
    <source>
        <dbReference type="Proteomes" id="UP000461948"/>
    </source>
</evidence>
<accession>A0A379AJ68</accession>
<reference evidence="10 11" key="1">
    <citation type="submission" date="2018-06" db="EMBL/GenBank/DDBJ databases">
        <authorList>
            <consortium name="Pathogen Informatics"/>
            <person name="Doyle S."/>
        </authorList>
    </citation>
    <scope>NUCLEOTIDE SEQUENCE [LARGE SCALE GENOMIC DNA]</scope>
    <source>
        <strain evidence="10 11">NCTC9381</strain>
    </source>
</reference>
<evidence type="ECO:0000313" key="9">
    <source>
        <dbReference type="EMBL" id="MSE17809.1"/>
    </source>
</evidence>
<dbReference type="RefSeq" id="WP_010671255.1">
    <property type="nucleotide sequence ID" value="NZ_CP034148.1"/>
</dbReference>
<comment type="similarity">
    <text evidence="2">Belongs to the UPF0702 family.</text>
</comment>
<dbReference type="PANTHER" id="PTHR34582:SF6">
    <property type="entry name" value="UPF0702 TRANSMEMBRANE PROTEIN YCAP"/>
    <property type="match status" value="1"/>
</dbReference>
<protein>
    <submittedName>
        <fullName evidence="9">DUF421 domain-containing protein</fullName>
    </submittedName>
    <submittedName>
        <fullName evidence="10">Protein of uncharacterized function (DUF421)</fullName>
    </submittedName>
</protein>
<reference evidence="9 12" key="2">
    <citation type="submission" date="2019-11" db="EMBL/GenBank/DDBJ databases">
        <title>Draft Genome Sequence of Plant Growth-Promoting Rhizosphere-Associated Bacteria.</title>
        <authorList>
            <person name="Vasilyev I.Y."/>
            <person name="Radchenko V."/>
            <person name="Ilnitskaya E.V."/>
        </authorList>
    </citation>
    <scope>NUCLEOTIDE SEQUENCE [LARGE SCALE GENOMIC DNA]</scope>
    <source>
        <strain evidence="9 12">VRA_MhP_f</strain>
    </source>
</reference>
<feature type="domain" description="YetF C-terminal" evidence="8">
    <location>
        <begin position="79"/>
        <end position="148"/>
    </location>
</feature>
<dbReference type="InterPro" id="IPR007353">
    <property type="entry name" value="DUF421"/>
</dbReference>
<keyword evidence="11" id="KW-1185">Reference proteome</keyword>
<comment type="subcellular location">
    <subcellularLocation>
        <location evidence="1">Cell membrane</location>
        <topology evidence="1">Multi-pass membrane protein</topology>
    </subcellularLocation>
</comment>
<dbReference type="Proteomes" id="UP000254640">
    <property type="component" value="Unassembled WGS sequence"/>
</dbReference>
<dbReference type="EMBL" id="WKLC01001385">
    <property type="protein sequence ID" value="MSE17809.1"/>
    <property type="molecule type" value="Genomic_DNA"/>
</dbReference>
<keyword evidence="3" id="KW-1003">Cell membrane</keyword>
<gene>
    <name evidence="10" type="primary">yetF</name>
    <name evidence="9" type="ORF">GKC49_22705</name>
    <name evidence="10" type="ORF">NCTC9381_03906</name>
</gene>
<evidence type="ECO:0000259" key="8">
    <source>
        <dbReference type="Pfam" id="PF04239"/>
    </source>
</evidence>
<dbReference type="GO" id="GO:0005886">
    <property type="term" value="C:plasma membrane"/>
    <property type="evidence" value="ECO:0007669"/>
    <property type="project" value="UniProtKB-SubCell"/>
</dbReference>
<dbReference type="STRING" id="549.BEE12_12065"/>
<dbReference type="EMBL" id="UGSO01000001">
    <property type="protein sequence ID" value="SUB17964.1"/>
    <property type="molecule type" value="Genomic_DNA"/>
</dbReference>
<evidence type="ECO:0000256" key="6">
    <source>
        <dbReference type="ARBA" id="ARBA00023136"/>
    </source>
</evidence>
<dbReference type="Pfam" id="PF04239">
    <property type="entry name" value="DUF421"/>
    <property type="match status" value="1"/>
</dbReference>
<dbReference type="PANTHER" id="PTHR34582">
    <property type="entry name" value="UPF0702 TRANSMEMBRANE PROTEIN YCAP"/>
    <property type="match status" value="1"/>
</dbReference>
<organism evidence="10 11">
    <name type="scientific">Enterobacter agglomerans</name>
    <name type="common">Erwinia herbicola</name>
    <name type="synonym">Pantoea agglomerans</name>
    <dbReference type="NCBI Taxonomy" id="549"/>
    <lineage>
        <taxon>Bacteria</taxon>
        <taxon>Pseudomonadati</taxon>
        <taxon>Pseudomonadota</taxon>
        <taxon>Gammaproteobacteria</taxon>
        <taxon>Enterobacterales</taxon>
        <taxon>Erwiniaceae</taxon>
        <taxon>Pantoea</taxon>
        <taxon>Pantoea agglomerans group</taxon>
    </lineage>
</organism>
<evidence type="ECO:0000256" key="4">
    <source>
        <dbReference type="ARBA" id="ARBA00022692"/>
    </source>
</evidence>
<evidence type="ECO:0000256" key="5">
    <source>
        <dbReference type="ARBA" id="ARBA00022989"/>
    </source>
</evidence>
<keyword evidence="4 7" id="KW-0812">Transmembrane</keyword>
<evidence type="ECO:0000256" key="2">
    <source>
        <dbReference type="ARBA" id="ARBA00006448"/>
    </source>
</evidence>
<evidence type="ECO:0000256" key="1">
    <source>
        <dbReference type="ARBA" id="ARBA00004651"/>
    </source>
</evidence>
<keyword evidence="6 7" id="KW-0472">Membrane</keyword>
<sequence length="151" mass="16407">METVLRAAAIYLVLMVVFKIAGRRTLLQMTSFDLILLLIISEATQQALLGDDFSVTGAALTIITLVAIDIVLGKLKSRFPVVEQVIDGGPVILVENGNLLTDRMKMTGISPDDVLEAARSGQGLERFDQIKYAVLEVNGHISIIPRADKES</sequence>
<keyword evidence="5 7" id="KW-1133">Transmembrane helix</keyword>
<dbReference type="GeneID" id="66826748"/>
<proteinExistence type="inferred from homology"/>
<evidence type="ECO:0000256" key="7">
    <source>
        <dbReference type="SAM" id="Phobius"/>
    </source>
</evidence>